<dbReference type="GO" id="GO:0098797">
    <property type="term" value="C:plasma membrane protein complex"/>
    <property type="evidence" value="ECO:0007669"/>
    <property type="project" value="TreeGrafter"/>
</dbReference>
<evidence type="ECO:0000259" key="9">
    <source>
        <dbReference type="Pfam" id="PF12704"/>
    </source>
</evidence>
<comment type="similarity">
    <text evidence="2">Belongs to the ABC-4 integral membrane protein family. LolC/E subfamily.</text>
</comment>
<keyword evidence="5 7" id="KW-1133">Transmembrane helix</keyword>
<feature type="transmembrane region" description="Helical" evidence="7">
    <location>
        <begin position="348"/>
        <end position="367"/>
    </location>
</feature>
<gene>
    <name evidence="10" type="ORF">ABOD76_05615</name>
</gene>
<evidence type="ECO:0000259" key="8">
    <source>
        <dbReference type="Pfam" id="PF02687"/>
    </source>
</evidence>
<protein>
    <submittedName>
        <fullName evidence="10">ABC transporter permease</fullName>
    </submittedName>
</protein>
<dbReference type="InterPro" id="IPR051447">
    <property type="entry name" value="Lipoprotein-release_system"/>
</dbReference>
<dbReference type="InterPro" id="IPR025857">
    <property type="entry name" value="MacB_PCD"/>
</dbReference>
<dbReference type="InterPro" id="IPR003838">
    <property type="entry name" value="ABC3_permease_C"/>
</dbReference>
<feature type="domain" description="MacB-like periplasmic core" evidence="9">
    <location>
        <begin position="15"/>
        <end position="221"/>
    </location>
</feature>
<keyword evidence="6 7" id="KW-0472">Membrane</keyword>
<evidence type="ECO:0000256" key="5">
    <source>
        <dbReference type="ARBA" id="ARBA00022989"/>
    </source>
</evidence>
<feature type="transmembrane region" description="Helical" evidence="7">
    <location>
        <begin position="12"/>
        <end position="34"/>
    </location>
</feature>
<evidence type="ECO:0000256" key="2">
    <source>
        <dbReference type="ARBA" id="ARBA00005236"/>
    </source>
</evidence>
<evidence type="ECO:0000256" key="3">
    <source>
        <dbReference type="ARBA" id="ARBA00022475"/>
    </source>
</evidence>
<dbReference type="PANTHER" id="PTHR30489:SF0">
    <property type="entry name" value="LIPOPROTEIN-RELEASING SYSTEM TRANSMEMBRANE PROTEIN LOLE"/>
    <property type="match status" value="1"/>
</dbReference>
<dbReference type="AlphaFoldDB" id="A0AAU7UF18"/>
<keyword evidence="3" id="KW-1003">Cell membrane</keyword>
<sequence>MLSRAHLRRRRTQNLITVLGIAVGVMVLIAALSLTNGFSRSLIDATLRASPHLSLTRFVPAPRDTALEQALANDPRVLAFTPFLADKGLLTRPASSGRSAGVDFATLFGLTPDAARVLQLRPEESAVLRTLGPGEVMLGSSLAQSVGAFTGDTVRLLNSQQRRAELKVRGLFSTGNYLIDSAYAFTSLGTLQQIRQTQTITGYQMRLHDPALAPQVGRGLTERRSYTPLPWQSLYGTLLQQLDLQKRVIGFVVFLIVVVAAFGIANVLTLTVFEKTQEIAILRAIGATRGDITRLFVTEGLLLGLAGLLLGDLLGLGISAYFTVRPFQIPGDLYFISALPVEVRPLDVLWVNVVGLATTLLAALVPARRAANIEPARIIR</sequence>
<dbReference type="RefSeq" id="WP_350245323.1">
    <property type="nucleotide sequence ID" value="NZ_CP158299.1"/>
</dbReference>
<comment type="subcellular location">
    <subcellularLocation>
        <location evidence="1">Cell membrane</location>
        <topology evidence="1">Multi-pass membrane protein</topology>
    </subcellularLocation>
</comment>
<keyword evidence="4 7" id="KW-0812">Transmembrane</keyword>
<dbReference type="Pfam" id="PF02687">
    <property type="entry name" value="FtsX"/>
    <property type="match status" value="1"/>
</dbReference>
<evidence type="ECO:0000256" key="7">
    <source>
        <dbReference type="SAM" id="Phobius"/>
    </source>
</evidence>
<proteinExistence type="inferred from homology"/>
<feature type="domain" description="ABC3 transporter permease C-terminal" evidence="8">
    <location>
        <begin position="251"/>
        <end position="375"/>
    </location>
</feature>
<reference evidence="10" key="1">
    <citation type="submission" date="2024-06" db="EMBL/GenBank/DDBJ databases">
        <title>Draft Genome Sequence of Deinococcus sonorensis Type Strain KR-87, a Biofilm Producing Representative of the Genus Deinococcus.</title>
        <authorList>
            <person name="Boren L.S."/>
            <person name="Grosso R.A."/>
            <person name="Hugenberg-Cox A.N."/>
            <person name="Hill J.T.E."/>
            <person name="Albert C.M."/>
            <person name="Tuohy J.M."/>
        </authorList>
    </citation>
    <scope>NUCLEOTIDE SEQUENCE</scope>
    <source>
        <strain evidence="10">KR-87</strain>
    </source>
</reference>
<dbReference type="EMBL" id="CP158299">
    <property type="protein sequence ID" value="XBV87188.1"/>
    <property type="molecule type" value="Genomic_DNA"/>
</dbReference>
<evidence type="ECO:0000313" key="10">
    <source>
        <dbReference type="EMBL" id="XBV87188.1"/>
    </source>
</evidence>
<name>A0AAU7UF18_9DEIO</name>
<feature type="transmembrane region" description="Helical" evidence="7">
    <location>
        <begin position="301"/>
        <end position="324"/>
    </location>
</feature>
<evidence type="ECO:0000256" key="4">
    <source>
        <dbReference type="ARBA" id="ARBA00022692"/>
    </source>
</evidence>
<organism evidence="10">
    <name type="scientific">Deinococcus sonorensis KR-87</name>
    <dbReference type="NCBI Taxonomy" id="694439"/>
    <lineage>
        <taxon>Bacteria</taxon>
        <taxon>Thermotogati</taxon>
        <taxon>Deinococcota</taxon>
        <taxon>Deinococci</taxon>
        <taxon>Deinococcales</taxon>
        <taxon>Deinococcaceae</taxon>
        <taxon>Deinococcus</taxon>
    </lineage>
</organism>
<dbReference type="Pfam" id="PF12704">
    <property type="entry name" value="MacB_PCD"/>
    <property type="match status" value="1"/>
</dbReference>
<dbReference type="PANTHER" id="PTHR30489">
    <property type="entry name" value="LIPOPROTEIN-RELEASING SYSTEM TRANSMEMBRANE PROTEIN LOLE"/>
    <property type="match status" value="1"/>
</dbReference>
<evidence type="ECO:0000256" key="1">
    <source>
        <dbReference type="ARBA" id="ARBA00004651"/>
    </source>
</evidence>
<accession>A0AAU7UF18</accession>
<evidence type="ECO:0000256" key="6">
    <source>
        <dbReference type="ARBA" id="ARBA00023136"/>
    </source>
</evidence>
<dbReference type="GO" id="GO:0044874">
    <property type="term" value="P:lipoprotein localization to outer membrane"/>
    <property type="evidence" value="ECO:0007669"/>
    <property type="project" value="TreeGrafter"/>
</dbReference>
<dbReference type="KEGG" id="dsc:ABOD76_05615"/>
<feature type="transmembrane region" description="Helical" evidence="7">
    <location>
        <begin position="248"/>
        <end position="273"/>
    </location>
</feature>